<proteinExistence type="predicted"/>
<dbReference type="EMBL" id="KV441551">
    <property type="protein sequence ID" value="OAG07152.1"/>
    <property type="molecule type" value="Genomic_DNA"/>
</dbReference>
<protein>
    <submittedName>
        <fullName evidence="2">Uncharacterized protein</fullName>
    </submittedName>
</protein>
<evidence type="ECO:0000313" key="2">
    <source>
        <dbReference type="EMBL" id="OAG07152.1"/>
    </source>
</evidence>
<accession>A0A177CJK1</accession>
<feature type="region of interest" description="Disordered" evidence="1">
    <location>
        <begin position="32"/>
        <end position="67"/>
    </location>
</feature>
<reference evidence="2 3" key="1">
    <citation type="submission" date="2016-05" db="EMBL/GenBank/DDBJ databases">
        <title>Comparative analysis of secretome profiles of manganese(II)-oxidizing ascomycete fungi.</title>
        <authorList>
            <consortium name="DOE Joint Genome Institute"/>
            <person name="Zeiner C.A."/>
            <person name="Purvine S.O."/>
            <person name="Zink E.M."/>
            <person name="Wu S."/>
            <person name="Pasa-Tolic L."/>
            <person name="Chaput D.L."/>
            <person name="Haridas S."/>
            <person name="Grigoriev I.V."/>
            <person name="Santelli C.M."/>
            <person name="Hansel C.M."/>
        </authorList>
    </citation>
    <scope>NUCLEOTIDE SEQUENCE [LARGE SCALE GENOMIC DNA]</scope>
    <source>
        <strain evidence="2 3">AP3s5-JAC2a</strain>
    </source>
</reference>
<evidence type="ECO:0000256" key="1">
    <source>
        <dbReference type="SAM" id="MobiDB-lite"/>
    </source>
</evidence>
<dbReference type="RefSeq" id="XP_018037517.1">
    <property type="nucleotide sequence ID" value="XM_018182775.1"/>
</dbReference>
<organism evidence="2 3">
    <name type="scientific">Paraphaeosphaeria sporulosa</name>
    <dbReference type="NCBI Taxonomy" id="1460663"/>
    <lineage>
        <taxon>Eukaryota</taxon>
        <taxon>Fungi</taxon>
        <taxon>Dikarya</taxon>
        <taxon>Ascomycota</taxon>
        <taxon>Pezizomycotina</taxon>
        <taxon>Dothideomycetes</taxon>
        <taxon>Pleosporomycetidae</taxon>
        <taxon>Pleosporales</taxon>
        <taxon>Massarineae</taxon>
        <taxon>Didymosphaeriaceae</taxon>
        <taxon>Paraphaeosphaeria</taxon>
    </lineage>
</organism>
<evidence type="ECO:0000313" key="3">
    <source>
        <dbReference type="Proteomes" id="UP000077069"/>
    </source>
</evidence>
<dbReference type="AlphaFoldDB" id="A0A177CJK1"/>
<dbReference type="GeneID" id="28766261"/>
<name>A0A177CJK1_9PLEO</name>
<gene>
    <name evidence="2" type="ORF">CC84DRAFT_1216146</name>
</gene>
<dbReference type="InParanoid" id="A0A177CJK1"/>
<sequence>MGVLDATVLACWADTGSQRRLVTTYARFSTPRTLGSASTNAPPSRRPNPPLPATARQGSRGAAQQQPPPVLLAAARPVERLPSAAVVCPAGRLRNAARICRVPPAAPKIGSWHAHARCAALWRTARLVASASAEFAGVQSLQRYQRRDHRVRLQFPQVRRQQQGQAAMRAPVCGYEALAHLFSTSQPRRAAVGPSGPFLAPTAIDPDSGPLYTTLSDAKTLVCCITSLVDPSGHLG</sequence>
<keyword evidence="3" id="KW-1185">Reference proteome</keyword>
<dbReference type="Proteomes" id="UP000077069">
    <property type="component" value="Unassembled WGS sequence"/>
</dbReference>